<dbReference type="InterPro" id="IPR036097">
    <property type="entry name" value="HisK_dim/P_sf"/>
</dbReference>
<dbReference type="Pfam" id="PF08447">
    <property type="entry name" value="PAS_3"/>
    <property type="match status" value="2"/>
</dbReference>
<protein>
    <recommendedName>
        <fullName evidence="2">histidine kinase</fullName>
        <ecNumber evidence="2">2.7.13.3</ecNumber>
    </recommendedName>
</protein>
<feature type="domain" description="PAS" evidence="8">
    <location>
        <begin position="138"/>
        <end position="208"/>
    </location>
</feature>
<keyword evidence="5 10" id="KW-0418">Kinase</keyword>
<dbReference type="PROSITE" id="PS50109">
    <property type="entry name" value="HIS_KIN"/>
    <property type="match status" value="1"/>
</dbReference>
<sequence>MITTSNQTTPESDRHSENIARIAPVGILRADLLGNCLYVNERWCEMSGLSKKQSLGRGWQVAIHPDDLKLVETQAQLILSKQKSDKTELRLQDPQGKITWVLSEAVVEIDEDGRIVGYIGTVVDISERHQIEEALRESEGRFAIMANSAPVMIWMSGLDKLCNFFNQGWLDFTGRTMAEELGNGWVEGVHPEDRERCIHTYTTAFDHREVFMMEYRLKRFDGQYRWIFDTGTPRFNSDGSFAGYVGSCVDINPRKQVEITLQQRTKQLTRLNTILAKTTTLLQQRNQELDQFAYVASHDLKAPLRAIASLSEWLEEDLADQLPEENQHQMQLLRGRVRRMEALINGLLEYSRIGRVHTELTQVNVDSLLREVIDSLQPPASFHIQIQTEMPTLVTKRVPLQQVFANLIENAIEHHTRVDGRVKISVRDLGKYYEFSVEDDGPGIPVEYHDKVFVIFQTLEPRDRKENTGIGLAIVKKIVETEGGSINLQPVSGPGSTFRFTWPKRSLE</sequence>
<evidence type="ECO:0000313" key="11">
    <source>
        <dbReference type="Proteomes" id="UP000217507"/>
    </source>
</evidence>
<dbReference type="InterPro" id="IPR000700">
    <property type="entry name" value="PAS-assoc_C"/>
</dbReference>
<dbReference type="InterPro" id="IPR013655">
    <property type="entry name" value="PAS_fold_3"/>
</dbReference>
<dbReference type="AlphaFoldDB" id="A0A1Z4KKG1"/>
<dbReference type="SMART" id="SM00387">
    <property type="entry name" value="HATPase_c"/>
    <property type="match status" value="1"/>
</dbReference>
<dbReference type="PROSITE" id="PS50113">
    <property type="entry name" value="PAC"/>
    <property type="match status" value="2"/>
</dbReference>
<dbReference type="CDD" id="cd00082">
    <property type="entry name" value="HisKA"/>
    <property type="match status" value="1"/>
</dbReference>
<dbReference type="CDD" id="cd00075">
    <property type="entry name" value="HATPase"/>
    <property type="match status" value="1"/>
</dbReference>
<evidence type="ECO:0000259" key="9">
    <source>
        <dbReference type="PROSITE" id="PS50113"/>
    </source>
</evidence>
<dbReference type="FunFam" id="3.30.450.20:FF:000099">
    <property type="entry name" value="Sensory box sensor histidine kinase"/>
    <property type="match status" value="1"/>
</dbReference>
<keyword evidence="4" id="KW-0808">Transferase</keyword>
<dbReference type="SUPFAM" id="SSF55874">
    <property type="entry name" value="ATPase domain of HSP90 chaperone/DNA topoisomerase II/histidine kinase"/>
    <property type="match status" value="1"/>
</dbReference>
<organism evidence="10 11">
    <name type="scientific">Trichormus variabilis NIES-23</name>
    <dbReference type="NCBI Taxonomy" id="1973479"/>
    <lineage>
        <taxon>Bacteria</taxon>
        <taxon>Bacillati</taxon>
        <taxon>Cyanobacteriota</taxon>
        <taxon>Cyanophyceae</taxon>
        <taxon>Nostocales</taxon>
        <taxon>Nostocaceae</taxon>
        <taxon>Trichormus</taxon>
    </lineage>
</organism>
<evidence type="ECO:0000256" key="2">
    <source>
        <dbReference type="ARBA" id="ARBA00012438"/>
    </source>
</evidence>
<evidence type="ECO:0000256" key="3">
    <source>
        <dbReference type="ARBA" id="ARBA00022553"/>
    </source>
</evidence>
<dbReference type="EC" id="2.7.13.3" evidence="2"/>
<feature type="domain" description="PAS" evidence="8">
    <location>
        <begin position="12"/>
        <end position="82"/>
    </location>
</feature>
<dbReference type="Proteomes" id="UP000217507">
    <property type="component" value="Chromosome"/>
</dbReference>
<dbReference type="Pfam" id="PF02518">
    <property type="entry name" value="HATPase_c"/>
    <property type="match status" value="1"/>
</dbReference>
<dbReference type="SUPFAM" id="SSF55785">
    <property type="entry name" value="PYP-like sensor domain (PAS domain)"/>
    <property type="match status" value="2"/>
</dbReference>
<proteinExistence type="predicted"/>
<dbReference type="PRINTS" id="PR00344">
    <property type="entry name" value="BCTRLSENSOR"/>
</dbReference>
<evidence type="ECO:0000256" key="6">
    <source>
        <dbReference type="ARBA" id="ARBA00023012"/>
    </source>
</evidence>
<dbReference type="InterPro" id="IPR003594">
    <property type="entry name" value="HATPase_dom"/>
</dbReference>
<dbReference type="PANTHER" id="PTHR43304:SF1">
    <property type="entry name" value="PAC DOMAIN-CONTAINING PROTEIN"/>
    <property type="match status" value="1"/>
</dbReference>
<dbReference type="SMART" id="SM00388">
    <property type="entry name" value="HisKA"/>
    <property type="match status" value="1"/>
</dbReference>
<dbReference type="InterPro" id="IPR001610">
    <property type="entry name" value="PAC"/>
</dbReference>
<dbReference type="CDD" id="cd00130">
    <property type="entry name" value="PAS"/>
    <property type="match status" value="2"/>
</dbReference>
<dbReference type="Gene3D" id="1.10.287.130">
    <property type="match status" value="1"/>
</dbReference>
<keyword evidence="3" id="KW-0597">Phosphoprotein</keyword>
<evidence type="ECO:0000256" key="1">
    <source>
        <dbReference type="ARBA" id="ARBA00000085"/>
    </source>
</evidence>
<dbReference type="GO" id="GO:0000155">
    <property type="term" value="F:phosphorelay sensor kinase activity"/>
    <property type="evidence" value="ECO:0007669"/>
    <property type="project" value="InterPro"/>
</dbReference>
<dbReference type="SMART" id="SM00086">
    <property type="entry name" value="PAC"/>
    <property type="match status" value="2"/>
</dbReference>
<dbReference type="Pfam" id="PF00512">
    <property type="entry name" value="HisKA"/>
    <property type="match status" value="1"/>
</dbReference>
<dbReference type="Gene3D" id="3.30.450.20">
    <property type="entry name" value="PAS domain"/>
    <property type="match status" value="2"/>
</dbReference>
<dbReference type="InterPro" id="IPR035965">
    <property type="entry name" value="PAS-like_dom_sf"/>
</dbReference>
<dbReference type="SUPFAM" id="SSF47384">
    <property type="entry name" value="Homodimeric domain of signal transducing histidine kinase"/>
    <property type="match status" value="1"/>
</dbReference>
<reference evidence="10 11" key="1">
    <citation type="submission" date="2017-06" db="EMBL/GenBank/DDBJ databases">
        <title>Genome sequencing of cyanobaciteial culture collection at National Institute for Environmental Studies (NIES).</title>
        <authorList>
            <person name="Hirose Y."/>
            <person name="Shimura Y."/>
            <person name="Fujisawa T."/>
            <person name="Nakamura Y."/>
            <person name="Kawachi M."/>
        </authorList>
    </citation>
    <scope>NUCLEOTIDE SEQUENCE [LARGE SCALE GENOMIC DNA]</scope>
    <source>
        <strain evidence="10 11">NIES-23</strain>
    </source>
</reference>
<gene>
    <name evidence="10" type="ORF">NIES23_21870</name>
</gene>
<dbReference type="InterPro" id="IPR036890">
    <property type="entry name" value="HATPase_C_sf"/>
</dbReference>
<feature type="domain" description="PAC" evidence="9">
    <location>
        <begin position="211"/>
        <end position="263"/>
    </location>
</feature>
<dbReference type="NCBIfam" id="TIGR00229">
    <property type="entry name" value="sensory_box"/>
    <property type="match status" value="2"/>
</dbReference>
<dbReference type="Gene3D" id="3.30.565.10">
    <property type="entry name" value="Histidine kinase-like ATPase, C-terminal domain"/>
    <property type="match status" value="1"/>
</dbReference>
<dbReference type="PANTHER" id="PTHR43304">
    <property type="entry name" value="PHYTOCHROME-LIKE PROTEIN CPH1"/>
    <property type="match status" value="1"/>
</dbReference>
<dbReference type="EMBL" id="AP018216">
    <property type="protein sequence ID" value="BAY69393.1"/>
    <property type="molecule type" value="Genomic_DNA"/>
</dbReference>
<dbReference type="InterPro" id="IPR005467">
    <property type="entry name" value="His_kinase_dom"/>
</dbReference>
<evidence type="ECO:0000259" key="7">
    <source>
        <dbReference type="PROSITE" id="PS50109"/>
    </source>
</evidence>
<dbReference type="InterPro" id="IPR000014">
    <property type="entry name" value="PAS"/>
</dbReference>
<dbReference type="InterPro" id="IPR003661">
    <property type="entry name" value="HisK_dim/P_dom"/>
</dbReference>
<keyword evidence="6" id="KW-0902">Two-component regulatory system</keyword>
<dbReference type="PROSITE" id="PS50112">
    <property type="entry name" value="PAS"/>
    <property type="match status" value="2"/>
</dbReference>
<evidence type="ECO:0000256" key="4">
    <source>
        <dbReference type="ARBA" id="ARBA00022679"/>
    </source>
</evidence>
<evidence type="ECO:0000313" key="10">
    <source>
        <dbReference type="EMBL" id="BAY69393.1"/>
    </source>
</evidence>
<feature type="domain" description="Histidine kinase" evidence="7">
    <location>
        <begin position="295"/>
        <end position="506"/>
    </location>
</feature>
<feature type="domain" description="PAC" evidence="9">
    <location>
        <begin position="85"/>
        <end position="137"/>
    </location>
</feature>
<dbReference type="InterPro" id="IPR004358">
    <property type="entry name" value="Sig_transdc_His_kin-like_C"/>
</dbReference>
<dbReference type="SMART" id="SM00091">
    <property type="entry name" value="PAS"/>
    <property type="match status" value="2"/>
</dbReference>
<name>A0A1Z4KKG1_ANAVA</name>
<dbReference type="InterPro" id="IPR052162">
    <property type="entry name" value="Sensor_kinase/Photoreceptor"/>
</dbReference>
<evidence type="ECO:0000256" key="5">
    <source>
        <dbReference type="ARBA" id="ARBA00022777"/>
    </source>
</evidence>
<evidence type="ECO:0000259" key="8">
    <source>
        <dbReference type="PROSITE" id="PS50112"/>
    </source>
</evidence>
<comment type="catalytic activity">
    <reaction evidence="1">
        <text>ATP + protein L-histidine = ADP + protein N-phospho-L-histidine.</text>
        <dbReference type="EC" id="2.7.13.3"/>
    </reaction>
</comment>
<accession>A0A1Z4KKG1</accession>